<dbReference type="CDD" id="cd18787">
    <property type="entry name" value="SF2_C_DEAD"/>
    <property type="match status" value="1"/>
</dbReference>
<dbReference type="PROSITE" id="PS51194">
    <property type="entry name" value="HELICASE_CTER"/>
    <property type="match status" value="1"/>
</dbReference>
<feature type="domain" description="Helicase C-terminal" evidence="10">
    <location>
        <begin position="606"/>
        <end position="762"/>
    </location>
</feature>
<dbReference type="InterPro" id="IPR001650">
    <property type="entry name" value="Helicase_C-like"/>
</dbReference>
<gene>
    <name evidence="11" type="ORF">DB88DRAFT_541350</name>
</gene>
<dbReference type="SUPFAM" id="SSF52540">
    <property type="entry name" value="P-loop containing nucleoside triphosphate hydrolases"/>
    <property type="match status" value="1"/>
</dbReference>
<evidence type="ECO:0000313" key="11">
    <source>
        <dbReference type="EMBL" id="KAK1923177.1"/>
    </source>
</evidence>
<dbReference type="Gene3D" id="3.40.50.300">
    <property type="entry name" value="P-loop containing nucleotide triphosphate hydrolases"/>
    <property type="match status" value="2"/>
</dbReference>
<feature type="compositionally biased region" description="Pro residues" evidence="8">
    <location>
        <begin position="250"/>
        <end position="265"/>
    </location>
</feature>
<dbReference type="SMART" id="SM00490">
    <property type="entry name" value="HELICc"/>
    <property type="match status" value="1"/>
</dbReference>
<feature type="compositionally biased region" description="Low complexity" evidence="8">
    <location>
        <begin position="103"/>
        <end position="113"/>
    </location>
</feature>
<evidence type="ECO:0000256" key="2">
    <source>
        <dbReference type="ARBA" id="ARBA00022801"/>
    </source>
</evidence>
<dbReference type="CDD" id="cd17956">
    <property type="entry name" value="DEADc_DDX51"/>
    <property type="match status" value="1"/>
</dbReference>
<dbReference type="PROSITE" id="PS51192">
    <property type="entry name" value="HELICASE_ATP_BIND_1"/>
    <property type="match status" value="1"/>
</dbReference>
<comment type="catalytic activity">
    <reaction evidence="7">
        <text>ATP + H2O = ADP + phosphate + H(+)</text>
        <dbReference type="Rhea" id="RHEA:13065"/>
        <dbReference type="ChEBI" id="CHEBI:15377"/>
        <dbReference type="ChEBI" id="CHEBI:15378"/>
        <dbReference type="ChEBI" id="CHEBI:30616"/>
        <dbReference type="ChEBI" id="CHEBI:43474"/>
        <dbReference type="ChEBI" id="CHEBI:456216"/>
        <dbReference type="EC" id="3.6.4.13"/>
    </reaction>
</comment>
<evidence type="ECO:0000256" key="4">
    <source>
        <dbReference type="ARBA" id="ARBA00022840"/>
    </source>
</evidence>
<evidence type="ECO:0000256" key="6">
    <source>
        <dbReference type="RuleBase" id="RU000492"/>
    </source>
</evidence>
<comment type="similarity">
    <text evidence="6">Belongs to the DEAD box helicase family.</text>
</comment>
<proteinExistence type="inferred from homology"/>
<dbReference type="GO" id="GO:0005524">
    <property type="term" value="F:ATP binding"/>
    <property type="evidence" value="ECO:0007669"/>
    <property type="project" value="UniProtKB-UniRule"/>
</dbReference>
<dbReference type="EC" id="3.6.4.13" evidence="7"/>
<comment type="caution">
    <text evidence="11">The sequence shown here is derived from an EMBL/GenBank/DDBJ whole genome shotgun (WGS) entry which is preliminary data.</text>
</comment>
<feature type="compositionally biased region" description="Polar residues" evidence="8">
    <location>
        <begin position="8"/>
        <end position="22"/>
    </location>
</feature>
<evidence type="ECO:0000256" key="8">
    <source>
        <dbReference type="SAM" id="MobiDB-lite"/>
    </source>
</evidence>
<evidence type="ECO:0000313" key="12">
    <source>
        <dbReference type="Proteomes" id="UP001182556"/>
    </source>
</evidence>
<comment type="domain">
    <text evidence="7">The Q motif is unique to and characteristic of the DEAD box family of RNA helicases and controls ATP binding and hydrolysis.</text>
</comment>
<feature type="compositionally biased region" description="Basic residues" evidence="8">
    <location>
        <begin position="36"/>
        <end position="64"/>
    </location>
</feature>
<evidence type="ECO:0000259" key="10">
    <source>
        <dbReference type="PROSITE" id="PS51194"/>
    </source>
</evidence>
<sequence length="783" mass="86071">MADKLSGPPSTAVSNVHPSRATNFAPATTKTEPKKPKEKTKAKKRYLAKKARRHKILSKAKKASAPKNKEWKPSDDDSPAVADDSPADAAVPANAQAGPSRIPAPVAAPAPAATENGAVQKNNKRKRKDETDAAEGLSAVDEASARERRKLEKKAKRAARDHEEKRRRKEERAKARALKEQPAASVPVVDKGKSKAQDAGIAARSSDGQQVEGEESSADEEVQEGAPEETASVETDGDDVQADGPDGRESPPPLMAFPLPTPAAAPDPALLSRQGLPENLANATLIDQDLKVGIDELKVTYPDGMRKGLGESMASHLKQMGVEELFAVQAAILPHLLPLPLVPNPFEPLNDYLISAPTGSGKTLAYTIPIINILKQRQVVRLRALIVLPTRDLVVQVRETIEALAKGTGLVIGSATGQHSFSHEQNQLIADKETRLLGGSSKVDILIATPGRLIDHITQTLNFTLQHLRFLIIDEADRLLNQSFHNWLQQVLSHTRPPTKPVDLPADFVWQPWDQIATEWQVAYGLIDTKSQWYRPPKSTCQKLLFSATLTRGPAAIASLNLRNPQYYIVQESTFLDTTTLGESFALPSTLSEKYLALPPQLKPLNLIHLLHGPEFAVKGGLVFTKSVESVNRLVSLLSYFEEEYRPGEKVVVKGYTSEMRPVERKNLLSGFAKGEIHLLVCSDVIARGVDLPTVEHVISYDTPVDLRKYVHRVGRTARAGRSGTAWTLVEKQEALHFKGMMRAAGREKKVKKIKVKEDDLASYREAYERALERVKEVYVRHD</sequence>
<evidence type="ECO:0000256" key="3">
    <source>
        <dbReference type="ARBA" id="ARBA00022806"/>
    </source>
</evidence>
<dbReference type="SMART" id="SM00487">
    <property type="entry name" value="DEXDc"/>
    <property type="match status" value="1"/>
</dbReference>
<dbReference type="Pfam" id="PF00270">
    <property type="entry name" value="DEAD"/>
    <property type="match status" value="1"/>
</dbReference>
<dbReference type="GO" id="GO:0016787">
    <property type="term" value="F:hydrolase activity"/>
    <property type="evidence" value="ECO:0007669"/>
    <property type="project" value="UniProtKB-KW"/>
</dbReference>
<dbReference type="Proteomes" id="UP001182556">
    <property type="component" value="Unassembled WGS sequence"/>
</dbReference>
<dbReference type="PROSITE" id="PS00039">
    <property type="entry name" value="DEAD_ATP_HELICASE"/>
    <property type="match status" value="1"/>
</dbReference>
<feature type="domain" description="Helicase ATP-binding" evidence="9">
    <location>
        <begin position="343"/>
        <end position="568"/>
    </location>
</feature>
<dbReference type="GO" id="GO:0003723">
    <property type="term" value="F:RNA binding"/>
    <property type="evidence" value="ECO:0007669"/>
    <property type="project" value="UniProtKB-UniRule"/>
</dbReference>
<feature type="compositionally biased region" description="Basic and acidic residues" evidence="8">
    <location>
        <begin position="158"/>
        <end position="179"/>
    </location>
</feature>
<reference evidence="11" key="1">
    <citation type="submission" date="2023-02" db="EMBL/GenBank/DDBJ databases">
        <title>Identification and recombinant expression of a fungal hydrolase from Papiliotrema laurentii that hydrolyzes apple cutin and clears colloidal polyester polyurethane.</title>
        <authorList>
            <consortium name="DOE Joint Genome Institute"/>
            <person name="Roman V.A."/>
            <person name="Bojanowski C."/>
            <person name="Crable B.R."/>
            <person name="Wagner D.N."/>
            <person name="Hung C.S."/>
            <person name="Nadeau L.J."/>
            <person name="Schratz L."/>
            <person name="Haridas S."/>
            <person name="Pangilinan J."/>
            <person name="Lipzen A."/>
            <person name="Na H."/>
            <person name="Yan M."/>
            <person name="Ng V."/>
            <person name="Grigoriev I.V."/>
            <person name="Spatafora J.W."/>
            <person name="Barlow D."/>
            <person name="Biffinger J."/>
            <person name="Kelley-Loughnane N."/>
            <person name="Varaljay V.A."/>
            <person name="Crookes-Goodson W.J."/>
        </authorList>
    </citation>
    <scope>NUCLEOTIDE SEQUENCE</scope>
    <source>
        <strain evidence="11">5307AH</strain>
    </source>
</reference>
<evidence type="ECO:0000256" key="5">
    <source>
        <dbReference type="ARBA" id="ARBA00022884"/>
    </source>
</evidence>
<keyword evidence="1 6" id="KW-0547">Nucleotide-binding</keyword>
<dbReference type="EMBL" id="JAODAN010000007">
    <property type="protein sequence ID" value="KAK1923177.1"/>
    <property type="molecule type" value="Genomic_DNA"/>
</dbReference>
<dbReference type="InterPro" id="IPR014001">
    <property type="entry name" value="Helicase_ATP-bd"/>
</dbReference>
<keyword evidence="3 6" id="KW-0347">Helicase</keyword>
<dbReference type="InterPro" id="IPR027417">
    <property type="entry name" value="P-loop_NTPase"/>
</dbReference>
<keyword evidence="5 7" id="KW-0694">RNA-binding</keyword>
<dbReference type="InterPro" id="IPR011545">
    <property type="entry name" value="DEAD/DEAH_box_helicase_dom"/>
</dbReference>
<keyword evidence="12" id="KW-1185">Reference proteome</keyword>
<evidence type="ECO:0000256" key="7">
    <source>
        <dbReference type="RuleBase" id="RU365068"/>
    </source>
</evidence>
<dbReference type="GO" id="GO:0003724">
    <property type="term" value="F:RNA helicase activity"/>
    <property type="evidence" value="ECO:0007669"/>
    <property type="project" value="UniProtKB-EC"/>
</dbReference>
<dbReference type="PANTHER" id="PTHR24031">
    <property type="entry name" value="RNA HELICASE"/>
    <property type="match status" value="1"/>
</dbReference>
<name>A0AAD9CW42_PAPLA</name>
<protein>
    <recommendedName>
        <fullName evidence="7">ATP-dependent RNA helicase</fullName>
        <ecNumber evidence="7">3.6.4.13</ecNumber>
    </recommendedName>
</protein>
<keyword evidence="4 6" id="KW-0067">ATP-binding</keyword>
<feature type="compositionally biased region" description="Low complexity" evidence="8">
    <location>
        <begin position="79"/>
        <end position="93"/>
    </location>
</feature>
<dbReference type="Pfam" id="PF00271">
    <property type="entry name" value="Helicase_C"/>
    <property type="match status" value="1"/>
</dbReference>
<feature type="compositionally biased region" description="Acidic residues" evidence="8">
    <location>
        <begin position="212"/>
        <end position="227"/>
    </location>
</feature>
<comment type="function">
    <text evidence="7">RNA helicase.</text>
</comment>
<organism evidence="11 12">
    <name type="scientific">Papiliotrema laurentii</name>
    <name type="common">Cryptococcus laurentii</name>
    <dbReference type="NCBI Taxonomy" id="5418"/>
    <lineage>
        <taxon>Eukaryota</taxon>
        <taxon>Fungi</taxon>
        <taxon>Dikarya</taxon>
        <taxon>Basidiomycota</taxon>
        <taxon>Agaricomycotina</taxon>
        <taxon>Tremellomycetes</taxon>
        <taxon>Tremellales</taxon>
        <taxon>Rhynchogastremaceae</taxon>
        <taxon>Papiliotrema</taxon>
    </lineage>
</organism>
<keyword evidence="2 6" id="KW-0378">Hydrolase</keyword>
<dbReference type="InterPro" id="IPR000629">
    <property type="entry name" value="RNA-helicase_DEAD-box_CS"/>
</dbReference>
<feature type="region of interest" description="Disordered" evidence="8">
    <location>
        <begin position="1"/>
        <end position="271"/>
    </location>
</feature>
<accession>A0AAD9CW42</accession>
<evidence type="ECO:0000256" key="1">
    <source>
        <dbReference type="ARBA" id="ARBA00022741"/>
    </source>
</evidence>
<dbReference type="AlphaFoldDB" id="A0AAD9CW42"/>
<evidence type="ECO:0000259" key="9">
    <source>
        <dbReference type="PROSITE" id="PS51192"/>
    </source>
</evidence>